<dbReference type="RefSeq" id="WP_118943015.1">
    <property type="nucleotide sequence ID" value="NZ_CP032125.1"/>
</dbReference>
<dbReference type="InterPro" id="IPR000160">
    <property type="entry name" value="GGDEF_dom"/>
</dbReference>
<evidence type="ECO:0000256" key="1">
    <source>
        <dbReference type="ARBA" id="ARBA00012528"/>
    </source>
</evidence>
<dbReference type="Gene3D" id="3.40.50.2300">
    <property type="match status" value="1"/>
</dbReference>
<dbReference type="Gene3D" id="3.30.70.270">
    <property type="match status" value="1"/>
</dbReference>
<feature type="domain" description="GGDEF" evidence="5">
    <location>
        <begin position="321"/>
        <end position="458"/>
    </location>
</feature>
<dbReference type="PROSITE" id="PS50887">
    <property type="entry name" value="GGDEF"/>
    <property type="match status" value="1"/>
</dbReference>
<dbReference type="Pfam" id="PF00072">
    <property type="entry name" value="Response_reg"/>
    <property type="match status" value="1"/>
</dbReference>
<dbReference type="InterPro" id="IPR029787">
    <property type="entry name" value="Nucleotide_cyclase"/>
</dbReference>
<dbReference type="InterPro" id="IPR011006">
    <property type="entry name" value="CheY-like_superfamily"/>
</dbReference>
<dbReference type="GO" id="GO:0043709">
    <property type="term" value="P:cell adhesion involved in single-species biofilm formation"/>
    <property type="evidence" value="ECO:0007669"/>
    <property type="project" value="TreeGrafter"/>
</dbReference>
<evidence type="ECO:0000259" key="4">
    <source>
        <dbReference type="PROSITE" id="PS50110"/>
    </source>
</evidence>
<dbReference type="GO" id="GO:1902201">
    <property type="term" value="P:negative regulation of bacterial-type flagellum-dependent cell motility"/>
    <property type="evidence" value="ECO:0007669"/>
    <property type="project" value="TreeGrafter"/>
</dbReference>
<evidence type="ECO:0000259" key="5">
    <source>
        <dbReference type="PROSITE" id="PS50887"/>
    </source>
</evidence>
<dbReference type="SMART" id="SM00267">
    <property type="entry name" value="GGDEF"/>
    <property type="match status" value="1"/>
</dbReference>
<dbReference type="CDD" id="cd01949">
    <property type="entry name" value="GGDEF"/>
    <property type="match status" value="1"/>
</dbReference>
<protein>
    <recommendedName>
        <fullName evidence="1">diguanylate cyclase</fullName>
        <ecNumber evidence="1">2.7.7.65</ecNumber>
    </recommendedName>
</protein>
<dbReference type="InterPro" id="IPR043128">
    <property type="entry name" value="Rev_trsase/Diguanyl_cyclase"/>
</dbReference>
<dbReference type="SUPFAM" id="SSF52172">
    <property type="entry name" value="CheY-like"/>
    <property type="match status" value="2"/>
</dbReference>
<dbReference type="SUPFAM" id="SSF55073">
    <property type="entry name" value="Nucleotide cyclase"/>
    <property type="match status" value="1"/>
</dbReference>
<dbReference type="EC" id="2.7.7.65" evidence="1"/>
<evidence type="ECO:0000313" key="7">
    <source>
        <dbReference type="Proteomes" id="UP000261704"/>
    </source>
</evidence>
<dbReference type="KEGG" id="pamo:BAR1_10735"/>
<dbReference type="GO" id="GO:0052621">
    <property type="term" value="F:diguanylate cyclase activity"/>
    <property type="evidence" value="ECO:0007669"/>
    <property type="project" value="UniProtKB-EC"/>
</dbReference>
<feature type="modified residue" description="4-aspartylphosphate" evidence="3">
    <location>
        <position position="53"/>
    </location>
</feature>
<gene>
    <name evidence="6" type="ORF">BAR1_10735</name>
</gene>
<organism evidence="6 7">
    <name type="scientific">Profundibacter amoris</name>
    <dbReference type="NCBI Taxonomy" id="2171755"/>
    <lineage>
        <taxon>Bacteria</taxon>
        <taxon>Pseudomonadati</taxon>
        <taxon>Pseudomonadota</taxon>
        <taxon>Alphaproteobacteria</taxon>
        <taxon>Rhodobacterales</taxon>
        <taxon>Paracoccaceae</taxon>
        <taxon>Profundibacter</taxon>
    </lineage>
</organism>
<feature type="domain" description="Response regulatory" evidence="4">
    <location>
        <begin position="4"/>
        <end position="120"/>
    </location>
</feature>
<evidence type="ECO:0000256" key="2">
    <source>
        <dbReference type="ARBA" id="ARBA00034247"/>
    </source>
</evidence>
<evidence type="ECO:0000313" key="6">
    <source>
        <dbReference type="EMBL" id="AXX98359.1"/>
    </source>
</evidence>
<dbReference type="GO" id="GO:0005886">
    <property type="term" value="C:plasma membrane"/>
    <property type="evidence" value="ECO:0007669"/>
    <property type="project" value="TreeGrafter"/>
</dbReference>
<dbReference type="Pfam" id="PF00990">
    <property type="entry name" value="GGDEF"/>
    <property type="match status" value="1"/>
</dbReference>
<accession>A0A347UHN1</accession>
<dbReference type="PANTHER" id="PTHR45138">
    <property type="entry name" value="REGULATORY COMPONENTS OF SENSORY TRANSDUCTION SYSTEM"/>
    <property type="match status" value="1"/>
</dbReference>
<dbReference type="Proteomes" id="UP000261704">
    <property type="component" value="Chromosome"/>
</dbReference>
<dbReference type="InterPro" id="IPR050469">
    <property type="entry name" value="Diguanylate_Cyclase"/>
</dbReference>
<dbReference type="FunFam" id="3.30.70.270:FF:000001">
    <property type="entry name" value="Diguanylate cyclase domain protein"/>
    <property type="match status" value="1"/>
</dbReference>
<name>A0A347UHN1_9RHOB</name>
<dbReference type="GO" id="GO:0000160">
    <property type="term" value="P:phosphorelay signal transduction system"/>
    <property type="evidence" value="ECO:0007669"/>
    <property type="project" value="InterPro"/>
</dbReference>
<dbReference type="PROSITE" id="PS50110">
    <property type="entry name" value="RESPONSE_REGULATORY"/>
    <property type="match status" value="1"/>
</dbReference>
<dbReference type="InterPro" id="IPR001789">
    <property type="entry name" value="Sig_transdc_resp-reg_receiver"/>
</dbReference>
<dbReference type="PANTHER" id="PTHR45138:SF9">
    <property type="entry name" value="DIGUANYLATE CYCLASE DGCM-RELATED"/>
    <property type="match status" value="1"/>
</dbReference>
<dbReference type="AlphaFoldDB" id="A0A347UHN1"/>
<evidence type="ECO:0000256" key="3">
    <source>
        <dbReference type="PROSITE-ProRule" id="PRU00169"/>
    </source>
</evidence>
<keyword evidence="7" id="KW-1185">Reference proteome</keyword>
<reference evidence="6 7" key="1">
    <citation type="submission" date="2018-09" db="EMBL/GenBank/DDBJ databases">
        <title>Profundibacter amoris BAR1 gen. nov., sp. nov., a new member of the Roseobacter clade isolated at Lokis Castle Vent Field on the Arctic Mid-Oceanic Ridge.</title>
        <authorList>
            <person name="Le Moine Bauer S."/>
            <person name="Sjoeberg A.G."/>
            <person name="L'Haridon S."/>
            <person name="Stokke R."/>
            <person name="Roalkvam I."/>
            <person name="Steen I.H."/>
            <person name="Dahle H."/>
        </authorList>
    </citation>
    <scope>NUCLEOTIDE SEQUENCE [LARGE SCALE GENOMIC DNA]</scope>
    <source>
        <strain evidence="6 7">BAR1</strain>
    </source>
</reference>
<dbReference type="OrthoDB" id="9812260at2"/>
<comment type="catalytic activity">
    <reaction evidence="2">
        <text>2 GTP = 3',3'-c-di-GMP + 2 diphosphate</text>
        <dbReference type="Rhea" id="RHEA:24898"/>
        <dbReference type="ChEBI" id="CHEBI:33019"/>
        <dbReference type="ChEBI" id="CHEBI:37565"/>
        <dbReference type="ChEBI" id="CHEBI:58805"/>
        <dbReference type="EC" id="2.7.7.65"/>
    </reaction>
</comment>
<keyword evidence="3" id="KW-0597">Phosphoprotein</keyword>
<dbReference type="NCBIfam" id="TIGR00254">
    <property type="entry name" value="GGDEF"/>
    <property type="match status" value="1"/>
</dbReference>
<dbReference type="EMBL" id="CP032125">
    <property type="protein sequence ID" value="AXX98359.1"/>
    <property type="molecule type" value="Genomic_DNA"/>
</dbReference>
<sequence>MAGRILIADDVATNRIVMKVNLMEACYEVSQAAGGAETIARARKESPDLILLDLMMPDMDGIEVCKTLKSDPLTAGIPIIVVTAKHDSPSRLEALRAGADDFMTKPLDEQILLARVRSLLRARDTAEELRLRDNTSRALGFAEDADAFDQPATVALIAGQYDKALKWKNALSGKLADNIVVFTKETALLSSHGTRAPDVYIIACDLTKPDEGLRLMSELRSRPNTRHSAILMVIPQEAPEKASTALDLGANDLMPDGFDPEEMALRLKTQIRRKRQADRLRETVHDGLRMAVIDPLTGLYNRRYAEPHLLRIAQRAKETGRPFAVMVLDLDRFKNINDTYGHSAGDVVLKEIANRIKDNLRGVDMVARIGGEEFLVAMPDTQLDQARHAAERLCRIVDETPVQTDNGNTVIPVSMSIGVAMGGLHDDARSVEHLLELADRALYAAKSDGRNQVTISLSAA</sequence>
<dbReference type="SMART" id="SM00448">
    <property type="entry name" value="REC"/>
    <property type="match status" value="1"/>
</dbReference>
<proteinExistence type="predicted"/>